<dbReference type="InterPro" id="IPR008928">
    <property type="entry name" value="6-hairpin_glycosidase_sf"/>
</dbReference>
<dbReference type="Gene3D" id="2.60.420.10">
    <property type="entry name" value="Maltose phosphorylase, domain 3"/>
    <property type="match status" value="1"/>
</dbReference>
<reference evidence="5 6" key="1">
    <citation type="submission" date="2017-12" db="EMBL/GenBank/DDBJ databases">
        <authorList>
            <consortium name="DOE Joint Genome Institute"/>
            <person name="Haridas S."/>
            <person name="Kjaerbolling I."/>
            <person name="Vesth T.C."/>
            <person name="Frisvad J.C."/>
            <person name="Nybo J.L."/>
            <person name="Theobald S."/>
            <person name="Kuo A."/>
            <person name="Bowyer P."/>
            <person name="Matsuda Y."/>
            <person name="Mondo S."/>
            <person name="Lyhne E.K."/>
            <person name="Kogle M.E."/>
            <person name="Clum A."/>
            <person name="Lipzen A."/>
            <person name="Salamov A."/>
            <person name="Ngan C.Y."/>
            <person name="Daum C."/>
            <person name="Chiniquy J."/>
            <person name="Barry K."/>
            <person name="LaButti K."/>
            <person name="Simmons B.A."/>
            <person name="Magnuson J.K."/>
            <person name="Mortensen U.H."/>
            <person name="Larsen T.O."/>
            <person name="Grigoriev I.V."/>
            <person name="Baker S.E."/>
            <person name="Andersen M.R."/>
            <person name="Nordberg H.P."/>
            <person name="Cantor M.N."/>
            <person name="Hua S.X."/>
        </authorList>
    </citation>
    <scope>NUCLEOTIDE SEQUENCE [LARGE SCALE GENOMIC DNA]</scope>
    <source>
        <strain evidence="5 6">CBS 102.13</strain>
    </source>
</reference>
<feature type="region of interest" description="Disordered" evidence="1">
    <location>
        <begin position="466"/>
        <end position="492"/>
    </location>
</feature>
<proteinExistence type="predicted"/>
<evidence type="ECO:0000259" key="4">
    <source>
        <dbReference type="Pfam" id="PF17390"/>
    </source>
</evidence>
<dbReference type="Pfam" id="PF17390">
    <property type="entry name" value="Bac_rhamnosid_C"/>
    <property type="match status" value="1"/>
</dbReference>
<evidence type="ECO:0000259" key="3">
    <source>
        <dbReference type="Pfam" id="PF17389"/>
    </source>
</evidence>
<dbReference type="SUPFAM" id="SSF48208">
    <property type="entry name" value="Six-hairpin glycosidases"/>
    <property type="match status" value="1"/>
</dbReference>
<keyword evidence="6" id="KW-1185">Reference proteome</keyword>
<dbReference type="GO" id="GO:0003824">
    <property type="term" value="F:catalytic activity"/>
    <property type="evidence" value="ECO:0007669"/>
    <property type="project" value="UniProtKB-ARBA"/>
</dbReference>
<feature type="chain" id="PRO_5014196274" evidence="2">
    <location>
        <begin position="23"/>
        <end position="678"/>
    </location>
</feature>
<feature type="domain" description="Alpha-L-rhamnosidase C-terminal" evidence="4">
    <location>
        <begin position="581"/>
        <end position="633"/>
    </location>
</feature>
<dbReference type="Pfam" id="PF17389">
    <property type="entry name" value="Bac_rhamnosid6H"/>
    <property type="match status" value="1"/>
</dbReference>
<evidence type="ECO:0000313" key="6">
    <source>
        <dbReference type="Proteomes" id="UP000234585"/>
    </source>
</evidence>
<accession>A0A2I2F7J3</accession>
<evidence type="ECO:0000256" key="1">
    <source>
        <dbReference type="SAM" id="MobiDB-lite"/>
    </source>
</evidence>
<dbReference type="STRING" id="41067.A0A2I2F7J3"/>
<dbReference type="Gene3D" id="1.50.10.10">
    <property type="match status" value="1"/>
</dbReference>
<dbReference type="InterPro" id="IPR012341">
    <property type="entry name" value="6hp_glycosidase-like_sf"/>
</dbReference>
<feature type="region of interest" description="Disordered" evidence="1">
    <location>
        <begin position="527"/>
        <end position="560"/>
    </location>
</feature>
<sequence length="678" mass="74727">MTSSMWLHFVWCLAILAPASLAQKCWRETTCSGPEDSAFSGPWDKYIYAPSSRTVGPEEIWTISDTNSSRDYKRSMPYKLEGNGSVVVFDFGIEVGGIVTLNYTSTGSGALGLAFPETNSWVRQEPDSSDDAPGSLDRALYANVTEAGEGNYSVPDKDMRAGFRYMVVFLLADGPTNVSIDGVGLEIAFQPAWSNLRAYQGYFFSDDELLNRVWYSGAYALQVNDMPAPAARPSSMVTDGTVTNETMGSDDTIAVDEKRDYKIWPGDMGTSVLSSFVSTGNLEGTKSALQQVYNTQSNSTGAFSEPRGLANLKSSEIDHLWSMIGTFHYVLYSNDTDFLERNWEGYKKAMSYIYQKVDSTRDLLQLTDPCNQDKLQQESNSLEEQMILYHALETGAQLATWAPNSLTISDEWNKQAEGLKQAINTHYWDDDYGAFQVNTTETTIYPQRANSLALIYKITNPTRSSRISENLTQNRNPTGAVTPEPSGTLSPFTSTFEIQAHFAASQPARALDLIRRSWAWYLQNPNHTSTSPGAYPPNSPSKHRASSPNTPHPPKEPTSLTQALTESILGLSITTPIGLTWKIAPQFGDLHRAEGGFTTPLGKYQVSWETRADGYDLAFAVPSGTRGNLTLPFVRDGQRPSIRIDGNDILRGVWWDEWAGTATVVVSGGGGHKVVVRV</sequence>
<evidence type="ECO:0000256" key="2">
    <source>
        <dbReference type="SAM" id="SignalP"/>
    </source>
</evidence>
<feature type="domain" description="Alpha-L-rhamnosidase six-hairpin glycosidase" evidence="3">
    <location>
        <begin position="263"/>
        <end position="473"/>
    </location>
</feature>
<dbReference type="AlphaFoldDB" id="A0A2I2F7J3"/>
<dbReference type="PANTHER" id="PTHR34987">
    <property type="entry name" value="C, PUTATIVE (AFU_ORTHOLOGUE AFUA_3G02880)-RELATED"/>
    <property type="match status" value="1"/>
</dbReference>
<gene>
    <name evidence="5" type="ORF">BDW47DRAFT_132761</name>
</gene>
<dbReference type="GO" id="GO:0005975">
    <property type="term" value="P:carbohydrate metabolic process"/>
    <property type="evidence" value="ECO:0007669"/>
    <property type="project" value="InterPro"/>
</dbReference>
<organism evidence="5 6">
    <name type="scientific">Aspergillus candidus</name>
    <dbReference type="NCBI Taxonomy" id="41067"/>
    <lineage>
        <taxon>Eukaryota</taxon>
        <taxon>Fungi</taxon>
        <taxon>Dikarya</taxon>
        <taxon>Ascomycota</taxon>
        <taxon>Pezizomycotina</taxon>
        <taxon>Eurotiomycetes</taxon>
        <taxon>Eurotiomycetidae</taxon>
        <taxon>Eurotiales</taxon>
        <taxon>Aspergillaceae</taxon>
        <taxon>Aspergillus</taxon>
        <taxon>Aspergillus subgen. Circumdati</taxon>
    </lineage>
</organism>
<protein>
    <submittedName>
        <fullName evidence="5">Bacterial alpha-L-rhamnosidase domain protein</fullName>
    </submittedName>
</protein>
<dbReference type="Proteomes" id="UP000234585">
    <property type="component" value="Unassembled WGS sequence"/>
</dbReference>
<dbReference type="GeneID" id="36524811"/>
<name>A0A2I2F7J3_ASPCN</name>
<keyword evidence="2" id="KW-0732">Signal</keyword>
<evidence type="ECO:0000313" key="5">
    <source>
        <dbReference type="EMBL" id="PLB36600.1"/>
    </source>
</evidence>
<dbReference type="OrthoDB" id="10036721at2759"/>
<feature type="signal peptide" evidence="2">
    <location>
        <begin position="1"/>
        <end position="22"/>
    </location>
</feature>
<dbReference type="EMBL" id="KZ559150">
    <property type="protein sequence ID" value="PLB36600.1"/>
    <property type="molecule type" value="Genomic_DNA"/>
</dbReference>
<dbReference type="InterPro" id="IPR035396">
    <property type="entry name" value="Bac_rhamnosid6H"/>
</dbReference>
<dbReference type="RefSeq" id="XP_024670612.1">
    <property type="nucleotide sequence ID" value="XM_024817651.1"/>
</dbReference>
<dbReference type="InterPro" id="IPR035398">
    <property type="entry name" value="Bac_rhamnosid_C"/>
</dbReference>
<dbReference type="PANTHER" id="PTHR34987:SF5">
    <property type="entry name" value="ALPHA-RHAMNOSIDASE"/>
    <property type="match status" value="1"/>
</dbReference>